<protein>
    <submittedName>
        <fullName evidence="1">Sterol regulatory element-binding protein ECM22-like protein 1</fullName>
    </submittedName>
</protein>
<dbReference type="Proteomes" id="UP000805649">
    <property type="component" value="Unassembled WGS sequence"/>
</dbReference>
<accession>A0ACC3ZHB5</accession>
<comment type="caution">
    <text evidence="1">The sequence shown here is derived from an EMBL/GenBank/DDBJ whole genome shotgun (WGS) entry which is preliminary data.</text>
</comment>
<evidence type="ECO:0000313" key="2">
    <source>
        <dbReference type="Proteomes" id="UP000805649"/>
    </source>
</evidence>
<sequence length="481" mass="54084">MVIETGSKLTRSMPTILPAVTEAGIDQQHVNHDNRLSINLSSGSEAIIKTNGLRRKGKKKTHTKSRLGCINCKQRRVKCDEVSPTCGNCAKFLIRCSFCPHWVAAVPNQRDEQPSRQNGKKRGRPRKNWNNLTLSAEALPRQVVLSATGLGLGGVDKAPNGQNNTDDFEVLHHYMINTSKTLGDVVWEQKVPILAFRYTAVRHLLLALSALHLARLRAHERDRFQDLAAHHLDTGLQQVLSLMAELNQSNCDALFISSILLCFICVAKEPGPGHLLLVPDKDGLSWWCLIQGVRIVTNTMGLANIFAGVLGPRISQKPPHIHPMIERRQDLPHWERALGNISDLISLTANPQMDMYLDVVEALSICFMNIYGRTDMPKDDEISDEPLIHEWMDNLTEDFIGCLKDGCPLALLILAHYAVLVKKLEFLWYMSGWAGRILCGIRGLLEKRYHDWLQWPQEEIARLGEMRRSAGCDLKGVSLQR</sequence>
<organism evidence="1 2">
    <name type="scientific">Colletotrichum truncatum</name>
    <name type="common">Anthracnose fungus</name>
    <name type="synonym">Colletotrichum capsici</name>
    <dbReference type="NCBI Taxonomy" id="5467"/>
    <lineage>
        <taxon>Eukaryota</taxon>
        <taxon>Fungi</taxon>
        <taxon>Dikarya</taxon>
        <taxon>Ascomycota</taxon>
        <taxon>Pezizomycotina</taxon>
        <taxon>Sordariomycetes</taxon>
        <taxon>Hypocreomycetidae</taxon>
        <taxon>Glomerellales</taxon>
        <taxon>Glomerellaceae</taxon>
        <taxon>Colletotrichum</taxon>
        <taxon>Colletotrichum truncatum species complex</taxon>
    </lineage>
</organism>
<proteinExistence type="predicted"/>
<reference evidence="1 2" key="1">
    <citation type="journal article" date="2020" name="Phytopathology">
        <title>Genome Sequence Resources of Colletotrichum truncatum, C. plurivorum, C. musicola, and C. sojae: Four Species Pathogenic to Soybean (Glycine max).</title>
        <authorList>
            <person name="Rogerio F."/>
            <person name="Boufleur T.R."/>
            <person name="Ciampi-Guillardi M."/>
            <person name="Sukno S.A."/>
            <person name="Thon M.R."/>
            <person name="Massola Junior N.S."/>
            <person name="Baroncelli R."/>
        </authorList>
    </citation>
    <scope>NUCLEOTIDE SEQUENCE [LARGE SCALE GENOMIC DNA]</scope>
    <source>
        <strain evidence="1 2">CMES1059</strain>
    </source>
</reference>
<evidence type="ECO:0000313" key="1">
    <source>
        <dbReference type="EMBL" id="KAL0943505.1"/>
    </source>
</evidence>
<gene>
    <name evidence="1" type="ORF">CTRU02_201392</name>
</gene>
<dbReference type="EMBL" id="VUJX02000001">
    <property type="protein sequence ID" value="KAL0943505.1"/>
    <property type="molecule type" value="Genomic_DNA"/>
</dbReference>
<keyword evidence="2" id="KW-1185">Reference proteome</keyword>
<name>A0ACC3ZHB5_COLTU</name>